<evidence type="ECO:0000256" key="3">
    <source>
        <dbReference type="SAM" id="MobiDB-lite"/>
    </source>
</evidence>
<keyword evidence="6" id="KW-1185">Reference proteome</keyword>
<dbReference type="Gene3D" id="3.30.750.24">
    <property type="entry name" value="STAS domain"/>
    <property type="match status" value="1"/>
</dbReference>
<evidence type="ECO:0000313" key="6">
    <source>
        <dbReference type="Proteomes" id="UP000291189"/>
    </source>
</evidence>
<dbReference type="InterPro" id="IPR002645">
    <property type="entry name" value="STAS_dom"/>
</dbReference>
<organism evidence="5 6">
    <name type="scientific">Nocardioides iriomotensis</name>
    <dbReference type="NCBI Taxonomy" id="715784"/>
    <lineage>
        <taxon>Bacteria</taxon>
        <taxon>Bacillati</taxon>
        <taxon>Actinomycetota</taxon>
        <taxon>Actinomycetes</taxon>
        <taxon>Propionibacteriales</taxon>
        <taxon>Nocardioidaceae</taxon>
        <taxon>Nocardioides</taxon>
    </lineage>
</organism>
<dbReference type="PROSITE" id="PS50801">
    <property type="entry name" value="STAS"/>
    <property type="match status" value="1"/>
</dbReference>
<dbReference type="OrthoDB" id="5188325at2"/>
<dbReference type="InterPro" id="IPR036513">
    <property type="entry name" value="STAS_dom_sf"/>
</dbReference>
<accession>A0A4Q5IX58</accession>
<dbReference type="InterPro" id="IPR003658">
    <property type="entry name" value="Anti-sigma_ant"/>
</dbReference>
<dbReference type="Proteomes" id="UP000291189">
    <property type="component" value="Unassembled WGS sequence"/>
</dbReference>
<proteinExistence type="inferred from homology"/>
<dbReference type="Pfam" id="PF01740">
    <property type="entry name" value="STAS"/>
    <property type="match status" value="1"/>
</dbReference>
<evidence type="ECO:0000256" key="1">
    <source>
        <dbReference type="ARBA" id="ARBA00009013"/>
    </source>
</evidence>
<name>A0A4Q5IX58_9ACTN</name>
<gene>
    <name evidence="5" type="ORF">ETU37_15760</name>
</gene>
<feature type="domain" description="STAS" evidence="4">
    <location>
        <begin position="36"/>
        <end position="129"/>
    </location>
</feature>
<feature type="compositionally biased region" description="Basic and acidic residues" evidence="3">
    <location>
        <begin position="1"/>
        <end position="16"/>
    </location>
</feature>
<dbReference type="GO" id="GO:0043856">
    <property type="term" value="F:anti-sigma factor antagonist activity"/>
    <property type="evidence" value="ECO:0007669"/>
    <property type="project" value="InterPro"/>
</dbReference>
<dbReference type="NCBIfam" id="TIGR00377">
    <property type="entry name" value="ant_ant_sig"/>
    <property type="match status" value="1"/>
</dbReference>
<dbReference type="PANTHER" id="PTHR33495">
    <property type="entry name" value="ANTI-SIGMA FACTOR ANTAGONIST TM_1081-RELATED-RELATED"/>
    <property type="match status" value="1"/>
</dbReference>
<evidence type="ECO:0000256" key="2">
    <source>
        <dbReference type="RuleBase" id="RU003749"/>
    </source>
</evidence>
<evidence type="ECO:0000313" key="5">
    <source>
        <dbReference type="EMBL" id="RYU10710.1"/>
    </source>
</evidence>
<protein>
    <recommendedName>
        <fullName evidence="2">Anti-sigma factor antagonist</fullName>
    </recommendedName>
</protein>
<feature type="region of interest" description="Disordered" evidence="3">
    <location>
        <begin position="1"/>
        <end position="21"/>
    </location>
</feature>
<sequence>MTRKFPSERLPPDEGRRTKRAGPEIAVSCHDNGDWLVVELAGELDIATVPLAERLMKPSDLLAVDVAGLTFIDCRGLGMLTARARAAVAAGGCLRLVAPSRAVRKLLDIAELQAALPVFDSLDGALSAPLANPSPDDHTEDR</sequence>
<comment type="similarity">
    <text evidence="1 2">Belongs to the anti-sigma-factor antagonist family.</text>
</comment>
<comment type="caution">
    <text evidence="5">The sequence shown here is derived from an EMBL/GenBank/DDBJ whole genome shotgun (WGS) entry which is preliminary data.</text>
</comment>
<dbReference type="EMBL" id="SDPU01000028">
    <property type="protein sequence ID" value="RYU10710.1"/>
    <property type="molecule type" value="Genomic_DNA"/>
</dbReference>
<dbReference type="PANTHER" id="PTHR33495:SF2">
    <property type="entry name" value="ANTI-SIGMA FACTOR ANTAGONIST TM_1081-RELATED"/>
    <property type="match status" value="1"/>
</dbReference>
<reference evidence="5 6" key="1">
    <citation type="submission" date="2019-01" db="EMBL/GenBank/DDBJ databases">
        <title>Nocardioides guangzhouensis sp. nov., an actinobacterium isolated from soil.</title>
        <authorList>
            <person name="Fu Y."/>
            <person name="Cai Y."/>
            <person name="Lin Z."/>
            <person name="Chen P."/>
        </authorList>
    </citation>
    <scope>NUCLEOTIDE SEQUENCE [LARGE SCALE GENOMIC DNA]</scope>
    <source>
        <strain evidence="5 6">NBRC 105384</strain>
    </source>
</reference>
<evidence type="ECO:0000259" key="4">
    <source>
        <dbReference type="PROSITE" id="PS50801"/>
    </source>
</evidence>
<dbReference type="RefSeq" id="WP_129988301.1">
    <property type="nucleotide sequence ID" value="NZ_SDPU01000028.1"/>
</dbReference>
<dbReference type="SUPFAM" id="SSF52091">
    <property type="entry name" value="SpoIIaa-like"/>
    <property type="match status" value="1"/>
</dbReference>
<dbReference type="CDD" id="cd07043">
    <property type="entry name" value="STAS_anti-anti-sigma_factors"/>
    <property type="match status" value="1"/>
</dbReference>
<dbReference type="AlphaFoldDB" id="A0A4Q5IX58"/>